<evidence type="ECO:0000313" key="2">
    <source>
        <dbReference type="Proteomes" id="UP000735302"/>
    </source>
</evidence>
<dbReference type="Proteomes" id="UP000735302">
    <property type="component" value="Unassembled WGS sequence"/>
</dbReference>
<sequence>MNGSPTFRTPFFRSMLSQAKSYLQRHILRLEFLRTQAAVRITANNKYRDDTTKDNGQQLHVGDKVLLKQHSPGRIQLLARYHDSLYTVVATPEVAGTYTASEVRLYLASKTEQVGAAAVTEMDAHNDVTVPDTQSGTLNSSKKKSLVGRILSAMPCGF</sequence>
<protein>
    <submittedName>
        <fullName evidence="1">Uncharacterized protein</fullName>
    </submittedName>
</protein>
<dbReference type="AlphaFoldDB" id="A0AAV4DAX9"/>
<dbReference type="EMBL" id="BLXT01007679">
    <property type="protein sequence ID" value="GFO41358.1"/>
    <property type="molecule type" value="Genomic_DNA"/>
</dbReference>
<accession>A0AAV4DAX9</accession>
<keyword evidence="2" id="KW-1185">Reference proteome</keyword>
<evidence type="ECO:0000313" key="1">
    <source>
        <dbReference type="EMBL" id="GFO41358.1"/>
    </source>
</evidence>
<proteinExistence type="predicted"/>
<reference evidence="1 2" key="1">
    <citation type="journal article" date="2021" name="Elife">
        <title>Chloroplast acquisition without the gene transfer in kleptoplastic sea slugs, Plakobranchus ocellatus.</title>
        <authorList>
            <person name="Maeda T."/>
            <person name="Takahashi S."/>
            <person name="Yoshida T."/>
            <person name="Shimamura S."/>
            <person name="Takaki Y."/>
            <person name="Nagai Y."/>
            <person name="Toyoda A."/>
            <person name="Suzuki Y."/>
            <person name="Arimoto A."/>
            <person name="Ishii H."/>
            <person name="Satoh N."/>
            <person name="Nishiyama T."/>
            <person name="Hasebe M."/>
            <person name="Maruyama T."/>
            <person name="Minagawa J."/>
            <person name="Obokata J."/>
            <person name="Shigenobu S."/>
        </authorList>
    </citation>
    <scope>NUCLEOTIDE SEQUENCE [LARGE SCALE GENOMIC DNA]</scope>
</reference>
<gene>
    <name evidence="1" type="ORF">PoB_006786300</name>
</gene>
<organism evidence="1 2">
    <name type="scientific">Plakobranchus ocellatus</name>
    <dbReference type="NCBI Taxonomy" id="259542"/>
    <lineage>
        <taxon>Eukaryota</taxon>
        <taxon>Metazoa</taxon>
        <taxon>Spiralia</taxon>
        <taxon>Lophotrochozoa</taxon>
        <taxon>Mollusca</taxon>
        <taxon>Gastropoda</taxon>
        <taxon>Heterobranchia</taxon>
        <taxon>Euthyneura</taxon>
        <taxon>Panpulmonata</taxon>
        <taxon>Sacoglossa</taxon>
        <taxon>Placobranchoidea</taxon>
        <taxon>Plakobranchidae</taxon>
        <taxon>Plakobranchus</taxon>
    </lineage>
</organism>
<name>A0AAV4DAX9_9GAST</name>
<comment type="caution">
    <text evidence="1">The sequence shown here is derived from an EMBL/GenBank/DDBJ whole genome shotgun (WGS) entry which is preliminary data.</text>
</comment>